<keyword evidence="3" id="KW-1185">Reference proteome</keyword>
<evidence type="ECO:0000313" key="2">
    <source>
        <dbReference type="EMBL" id="MFD2590608.1"/>
    </source>
</evidence>
<protein>
    <submittedName>
        <fullName evidence="2">Type VI secretion system Vgr family protein</fullName>
    </submittedName>
</protein>
<evidence type="ECO:0000259" key="1">
    <source>
        <dbReference type="Pfam" id="PF04717"/>
    </source>
</evidence>
<dbReference type="SUPFAM" id="SSF69349">
    <property type="entry name" value="Phage fibre proteins"/>
    <property type="match status" value="1"/>
</dbReference>
<gene>
    <name evidence="2" type="ORF">ACFSTE_07160</name>
</gene>
<name>A0ABW5N5U6_9FLAO</name>
<organism evidence="2 3">
    <name type="scientific">Aquimarina hainanensis</name>
    <dbReference type="NCBI Taxonomy" id="1578017"/>
    <lineage>
        <taxon>Bacteria</taxon>
        <taxon>Pseudomonadati</taxon>
        <taxon>Bacteroidota</taxon>
        <taxon>Flavobacteriia</taxon>
        <taxon>Flavobacteriales</taxon>
        <taxon>Flavobacteriaceae</taxon>
        <taxon>Aquimarina</taxon>
    </lineage>
</organism>
<comment type="caution">
    <text evidence="2">The sequence shown here is derived from an EMBL/GenBank/DDBJ whole genome shotgun (WGS) entry which is preliminary data.</text>
</comment>
<reference evidence="3" key="1">
    <citation type="journal article" date="2019" name="Int. J. Syst. Evol. Microbiol.">
        <title>The Global Catalogue of Microorganisms (GCM) 10K type strain sequencing project: providing services to taxonomists for standard genome sequencing and annotation.</title>
        <authorList>
            <consortium name="The Broad Institute Genomics Platform"/>
            <consortium name="The Broad Institute Genome Sequencing Center for Infectious Disease"/>
            <person name="Wu L."/>
            <person name="Ma J."/>
        </authorList>
    </citation>
    <scope>NUCLEOTIDE SEQUENCE [LARGE SCALE GENOMIC DNA]</scope>
    <source>
        <strain evidence="3">KCTC 42423</strain>
    </source>
</reference>
<dbReference type="Pfam" id="PF05954">
    <property type="entry name" value="Phage_GPD"/>
    <property type="match status" value="1"/>
</dbReference>
<dbReference type="EMBL" id="JBHULX010000004">
    <property type="protein sequence ID" value="MFD2590608.1"/>
    <property type="molecule type" value="Genomic_DNA"/>
</dbReference>
<dbReference type="SUPFAM" id="SSF69255">
    <property type="entry name" value="gp5 N-terminal domain-like"/>
    <property type="match status" value="1"/>
</dbReference>
<dbReference type="InterPro" id="IPR006531">
    <property type="entry name" value="Gp5/Vgr_OB"/>
</dbReference>
<feature type="domain" description="Gp5/Type VI secretion system Vgr protein OB-fold" evidence="1">
    <location>
        <begin position="362"/>
        <end position="435"/>
    </location>
</feature>
<dbReference type="InterPro" id="IPR037026">
    <property type="entry name" value="Vgr_OB-fold_dom_sf"/>
</dbReference>
<sequence length="588" mass="65090">MATLTTTKIAIAGRPITSYKELRIHQTLGAHHQVILSCRADVLEQFSDELIGVSKDFLGEVITISVVSQQNFSEYKELLFKGVITKVQAIKRPHVSGNLIEIVAMSSSILAEDGAHTTSYLDLGVAEILDVTYRGYDTGKLETSFRPRTSDTIHYSVQKGESNFAYTARLAATTNNWFYYDGVKLVFGLPSEEETNLVYGQGLSHFAISLEPLPNSFNCHTYDYLTGEYYQKNTKDVSTPPSGYHSLTTNKAHQLYAKTGNQYLHPYTDSQLQHRFERQVENHAHAIAARQVIASGVSDNPGVQLGTIINVSGYGRFRIISVTHGNIEGGEYKNNFEAIASDIDVYPLMNMFHTPVSTIEMGEIIDNVDPEGLSRVKVRFPFQEEGGTTTPWIPVVTPYAGADKGFHFIPEIGETVVCHFENNHAERPYVTGSIYHGQAQPVSYQSDANNIKAIKTRSGHSIELNDTQGGEMITITDKNSNIIRIDTATNNIEIAALENMTLTAKNIAIRAEENINMVAGKDFANSVAENYNVMTKNSTFIVEETAITDSKKQENVSDEIVLSSNKENLTLASGKTVDVQSKEKVKLF</sequence>
<proteinExistence type="predicted"/>
<dbReference type="RefSeq" id="WP_378257370.1">
    <property type="nucleotide sequence ID" value="NZ_JBHSJV010000001.1"/>
</dbReference>
<evidence type="ECO:0000313" key="3">
    <source>
        <dbReference type="Proteomes" id="UP001597459"/>
    </source>
</evidence>
<dbReference type="Gene3D" id="2.40.50.230">
    <property type="entry name" value="Gp5 N-terminal domain"/>
    <property type="match status" value="1"/>
</dbReference>
<dbReference type="SUPFAM" id="SSF69279">
    <property type="entry name" value="Phage tail proteins"/>
    <property type="match status" value="1"/>
</dbReference>
<dbReference type="Pfam" id="PF04717">
    <property type="entry name" value="Phage_base_V"/>
    <property type="match status" value="1"/>
</dbReference>
<accession>A0ABW5N5U6</accession>
<dbReference type="Proteomes" id="UP001597459">
    <property type="component" value="Unassembled WGS sequence"/>
</dbReference>